<proteinExistence type="predicted"/>
<feature type="region of interest" description="Disordered" evidence="1">
    <location>
        <begin position="286"/>
        <end position="306"/>
    </location>
</feature>
<name>A0AA36NFZ8_9DINO</name>
<evidence type="ECO:0000256" key="2">
    <source>
        <dbReference type="SAM" id="SignalP"/>
    </source>
</evidence>
<sequence>MGNGKHVWLTVATLVAVLQVTQQQTVDECSGPIRAEYCAPIIEVEIVECNYGGKYCYIFDALEPLCMDHEAYFDSPTAGGHRAEGPPVCTTTTTATHTATHTTTRTGTFFSTTRGQAIECRDFCYENSHPWIVKCGWPACASCGECASILLPSTAPETTSAPDQSFTPRPVRGNTTTRRPSTSAATGQQSGGSGGGSAPVFESDGSLEEAANGPTTEGLATTTMQLESKACLKLCYDAKKFYNWPKLCTWATCVLCPECSGTSVTMTTTTIPFTLTLTHTSTKVIATGPPTSSTTATETRTSTTTSTVTDTSTITSTTTDRACAPASPILTSIMADEDCKGNLSAGDVCVAAVADHPCLYPGDLVLQCPRNNILYREPELLSGIFRTKCRICGFGHTDWEDTDPTGGRIAVSLEFGANAILGAVDESDIFGYGIFLADNCSRPLQRDEVGYVPKMDPYPYDDRCCTMNAYQTSISFDVPPGYTSVILSVRVNTSFGFLPLGEVTSEIMDWNETRATISGAARFTFPGYLLAFVGILLHAQRIDGPRSKYLRL</sequence>
<dbReference type="AlphaFoldDB" id="A0AA36NFZ8"/>
<feature type="signal peptide" evidence="2">
    <location>
        <begin position="1"/>
        <end position="23"/>
    </location>
</feature>
<evidence type="ECO:0000313" key="3">
    <source>
        <dbReference type="EMBL" id="CAJ1404944.1"/>
    </source>
</evidence>
<feature type="compositionally biased region" description="Low complexity" evidence="1">
    <location>
        <begin position="291"/>
        <end position="306"/>
    </location>
</feature>
<evidence type="ECO:0000313" key="4">
    <source>
        <dbReference type="Proteomes" id="UP001178507"/>
    </source>
</evidence>
<comment type="caution">
    <text evidence="3">The sequence shown here is derived from an EMBL/GenBank/DDBJ whole genome shotgun (WGS) entry which is preliminary data.</text>
</comment>
<protein>
    <submittedName>
        <fullName evidence="3">Uncharacterized protein</fullName>
    </submittedName>
</protein>
<feature type="region of interest" description="Disordered" evidence="1">
    <location>
        <begin position="157"/>
        <end position="216"/>
    </location>
</feature>
<feature type="compositionally biased region" description="Low complexity" evidence="1">
    <location>
        <begin position="175"/>
        <end position="188"/>
    </location>
</feature>
<feature type="chain" id="PRO_5041380722" evidence="2">
    <location>
        <begin position="24"/>
        <end position="552"/>
    </location>
</feature>
<dbReference type="EMBL" id="CAUJNA010003562">
    <property type="protein sequence ID" value="CAJ1404944.1"/>
    <property type="molecule type" value="Genomic_DNA"/>
</dbReference>
<keyword evidence="4" id="KW-1185">Reference proteome</keyword>
<accession>A0AA36NFZ8</accession>
<gene>
    <name evidence="3" type="ORF">EVOR1521_LOCUS27306</name>
</gene>
<evidence type="ECO:0000256" key="1">
    <source>
        <dbReference type="SAM" id="MobiDB-lite"/>
    </source>
</evidence>
<keyword evidence="2" id="KW-0732">Signal</keyword>
<dbReference type="Proteomes" id="UP001178507">
    <property type="component" value="Unassembled WGS sequence"/>
</dbReference>
<feature type="compositionally biased region" description="Polar residues" evidence="1">
    <location>
        <begin position="157"/>
        <end position="167"/>
    </location>
</feature>
<reference evidence="3" key="1">
    <citation type="submission" date="2023-08" db="EMBL/GenBank/DDBJ databases">
        <authorList>
            <person name="Chen Y."/>
            <person name="Shah S."/>
            <person name="Dougan E. K."/>
            <person name="Thang M."/>
            <person name="Chan C."/>
        </authorList>
    </citation>
    <scope>NUCLEOTIDE SEQUENCE</scope>
</reference>
<organism evidence="3 4">
    <name type="scientific">Effrenium voratum</name>
    <dbReference type="NCBI Taxonomy" id="2562239"/>
    <lineage>
        <taxon>Eukaryota</taxon>
        <taxon>Sar</taxon>
        <taxon>Alveolata</taxon>
        <taxon>Dinophyceae</taxon>
        <taxon>Suessiales</taxon>
        <taxon>Symbiodiniaceae</taxon>
        <taxon>Effrenium</taxon>
    </lineage>
</organism>